<keyword evidence="3" id="KW-1185">Reference proteome</keyword>
<organism evidence="2 3">
    <name type="scientific">Drosophila willistoni</name>
    <name type="common">Fruit fly</name>
    <dbReference type="NCBI Taxonomy" id="7260"/>
    <lineage>
        <taxon>Eukaryota</taxon>
        <taxon>Metazoa</taxon>
        <taxon>Ecdysozoa</taxon>
        <taxon>Arthropoda</taxon>
        <taxon>Hexapoda</taxon>
        <taxon>Insecta</taxon>
        <taxon>Pterygota</taxon>
        <taxon>Neoptera</taxon>
        <taxon>Endopterygota</taxon>
        <taxon>Diptera</taxon>
        <taxon>Brachycera</taxon>
        <taxon>Muscomorpha</taxon>
        <taxon>Ephydroidea</taxon>
        <taxon>Drosophilidae</taxon>
        <taxon>Drosophila</taxon>
        <taxon>Sophophora</taxon>
    </lineage>
</organism>
<evidence type="ECO:0000313" key="2">
    <source>
        <dbReference type="EMBL" id="EDW84973.2"/>
    </source>
</evidence>
<dbReference type="HOGENOM" id="CLU_182677_0_0_1"/>
<accession>B4NJE2</accession>
<proteinExistence type="predicted"/>
<keyword evidence="1" id="KW-0812">Transmembrane</keyword>
<dbReference type="eggNOG" id="ENOG502TAMS">
    <property type="taxonomic scope" value="Eukaryota"/>
</dbReference>
<gene>
    <name evidence="2" type="primary">Dwil\GK14397</name>
    <name evidence="2" type="ORF">Dwil_GK14397</name>
</gene>
<dbReference type="EMBL" id="CH964272">
    <property type="protein sequence ID" value="EDW84973.2"/>
    <property type="molecule type" value="Genomic_DNA"/>
</dbReference>
<reference evidence="2 3" key="1">
    <citation type="journal article" date="2007" name="Nature">
        <title>Evolution of genes and genomes on the Drosophila phylogeny.</title>
        <authorList>
            <consortium name="Drosophila 12 Genomes Consortium"/>
            <person name="Clark A.G."/>
            <person name="Eisen M.B."/>
            <person name="Smith D.R."/>
            <person name="Bergman C.M."/>
            <person name="Oliver B."/>
            <person name="Markow T.A."/>
            <person name="Kaufman T.C."/>
            <person name="Kellis M."/>
            <person name="Gelbart W."/>
            <person name="Iyer V.N."/>
            <person name="Pollard D.A."/>
            <person name="Sackton T.B."/>
            <person name="Larracuente A.M."/>
            <person name="Singh N.D."/>
            <person name="Abad J.P."/>
            <person name="Abt D.N."/>
            <person name="Adryan B."/>
            <person name="Aguade M."/>
            <person name="Akashi H."/>
            <person name="Anderson W.W."/>
            <person name="Aquadro C.F."/>
            <person name="Ardell D.H."/>
            <person name="Arguello R."/>
            <person name="Artieri C.G."/>
            <person name="Barbash D.A."/>
            <person name="Barker D."/>
            <person name="Barsanti P."/>
            <person name="Batterham P."/>
            <person name="Batzoglou S."/>
            <person name="Begun D."/>
            <person name="Bhutkar A."/>
            <person name="Blanco E."/>
            <person name="Bosak S.A."/>
            <person name="Bradley R.K."/>
            <person name="Brand A.D."/>
            <person name="Brent M.R."/>
            <person name="Brooks A.N."/>
            <person name="Brown R.H."/>
            <person name="Butlin R.K."/>
            <person name="Caggese C."/>
            <person name="Calvi B.R."/>
            <person name="Bernardo de Carvalho A."/>
            <person name="Caspi A."/>
            <person name="Castrezana S."/>
            <person name="Celniker S.E."/>
            <person name="Chang J.L."/>
            <person name="Chapple C."/>
            <person name="Chatterji S."/>
            <person name="Chinwalla A."/>
            <person name="Civetta A."/>
            <person name="Clifton S.W."/>
            <person name="Comeron J.M."/>
            <person name="Costello J.C."/>
            <person name="Coyne J.A."/>
            <person name="Daub J."/>
            <person name="David R.G."/>
            <person name="Delcher A.L."/>
            <person name="Delehaunty K."/>
            <person name="Do C.B."/>
            <person name="Ebling H."/>
            <person name="Edwards K."/>
            <person name="Eickbush T."/>
            <person name="Evans J.D."/>
            <person name="Filipski A."/>
            <person name="Findeiss S."/>
            <person name="Freyhult E."/>
            <person name="Fulton L."/>
            <person name="Fulton R."/>
            <person name="Garcia A.C."/>
            <person name="Gardiner A."/>
            <person name="Garfield D.A."/>
            <person name="Garvin B.E."/>
            <person name="Gibson G."/>
            <person name="Gilbert D."/>
            <person name="Gnerre S."/>
            <person name="Godfrey J."/>
            <person name="Good R."/>
            <person name="Gotea V."/>
            <person name="Gravely B."/>
            <person name="Greenberg A.J."/>
            <person name="Griffiths-Jones S."/>
            <person name="Gross S."/>
            <person name="Guigo R."/>
            <person name="Gustafson E.A."/>
            <person name="Haerty W."/>
            <person name="Hahn M.W."/>
            <person name="Halligan D.L."/>
            <person name="Halpern A.L."/>
            <person name="Halter G.M."/>
            <person name="Han M.V."/>
            <person name="Heger A."/>
            <person name="Hillier L."/>
            <person name="Hinrichs A.S."/>
            <person name="Holmes I."/>
            <person name="Hoskins R.A."/>
            <person name="Hubisz M.J."/>
            <person name="Hultmark D."/>
            <person name="Huntley M.A."/>
            <person name="Jaffe D.B."/>
            <person name="Jagadeeshan S."/>
            <person name="Jeck W.R."/>
            <person name="Johnson J."/>
            <person name="Jones C.D."/>
            <person name="Jordan W.C."/>
            <person name="Karpen G.H."/>
            <person name="Kataoka E."/>
            <person name="Keightley P.D."/>
            <person name="Kheradpour P."/>
            <person name="Kirkness E.F."/>
            <person name="Koerich L.B."/>
            <person name="Kristiansen K."/>
            <person name="Kudrna D."/>
            <person name="Kulathinal R.J."/>
            <person name="Kumar S."/>
            <person name="Kwok R."/>
            <person name="Lander E."/>
            <person name="Langley C.H."/>
            <person name="Lapoint R."/>
            <person name="Lazzaro B.P."/>
            <person name="Lee S.J."/>
            <person name="Levesque L."/>
            <person name="Li R."/>
            <person name="Lin C.F."/>
            <person name="Lin M.F."/>
            <person name="Lindblad-Toh K."/>
            <person name="Llopart A."/>
            <person name="Long M."/>
            <person name="Low L."/>
            <person name="Lozovsky E."/>
            <person name="Lu J."/>
            <person name="Luo M."/>
            <person name="Machado C.A."/>
            <person name="Makalowski W."/>
            <person name="Marzo M."/>
            <person name="Matsuda M."/>
            <person name="Matzkin L."/>
            <person name="McAllister B."/>
            <person name="McBride C.S."/>
            <person name="McKernan B."/>
            <person name="McKernan K."/>
            <person name="Mendez-Lago M."/>
            <person name="Minx P."/>
            <person name="Mollenhauer M.U."/>
            <person name="Montooth K."/>
            <person name="Mount S.M."/>
            <person name="Mu X."/>
            <person name="Myers E."/>
            <person name="Negre B."/>
            <person name="Newfeld S."/>
            <person name="Nielsen R."/>
            <person name="Noor M.A."/>
            <person name="O'Grady P."/>
            <person name="Pachter L."/>
            <person name="Papaceit M."/>
            <person name="Parisi M.J."/>
            <person name="Parisi M."/>
            <person name="Parts L."/>
            <person name="Pedersen J.S."/>
            <person name="Pesole G."/>
            <person name="Phillippy A.M."/>
            <person name="Ponting C.P."/>
            <person name="Pop M."/>
            <person name="Porcelli D."/>
            <person name="Powell J.R."/>
            <person name="Prohaska S."/>
            <person name="Pruitt K."/>
            <person name="Puig M."/>
            <person name="Quesneville H."/>
            <person name="Ram K.R."/>
            <person name="Rand D."/>
            <person name="Rasmussen M.D."/>
            <person name="Reed L.K."/>
            <person name="Reenan R."/>
            <person name="Reily A."/>
            <person name="Remington K.A."/>
            <person name="Rieger T.T."/>
            <person name="Ritchie M.G."/>
            <person name="Robin C."/>
            <person name="Rogers Y.H."/>
            <person name="Rohde C."/>
            <person name="Rozas J."/>
            <person name="Rubenfield M.J."/>
            <person name="Ruiz A."/>
            <person name="Russo S."/>
            <person name="Salzberg S.L."/>
            <person name="Sanchez-Gracia A."/>
            <person name="Saranga D.J."/>
            <person name="Sato H."/>
            <person name="Schaeffer S.W."/>
            <person name="Schatz M.C."/>
            <person name="Schlenke T."/>
            <person name="Schwartz R."/>
            <person name="Segarra C."/>
            <person name="Singh R.S."/>
            <person name="Sirot L."/>
            <person name="Sirota M."/>
            <person name="Sisneros N.B."/>
            <person name="Smith C.D."/>
            <person name="Smith T.F."/>
            <person name="Spieth J."/>
            <person name="Stage D.E."/>
            <person name="Stark A."/>
            <person name="Stephan W."/>
            <person name="Strausberg R.L."/>
            <person name="Strempel S."/>
            <person name="Sturgill D."/>
            <person name="Sutton G."/>
            <person name="Sutton G.G."/>
            <person name="Tao W."/>
            <person name="Teichmann S."/>
            <person name="Tobari Y.N."/>
            <person name="Tomimura Y."/>
            <person name="Tsolas J.M."/>
            <person name="Valente V.L."/>
            <person name="Venter E."/>
            <person name="Venter J.C."/>
            <person name="Vicario S."/>
            <person name="Vieira F.G."/>
            <person name="Vilella A.J."/>
            <person name="Villasante A."/>
            <person name="Walenz B."/>
            <person name="Wang J."/>
            <person name="Wasserman M."/>
            <person name="Watts T."/>
            <person name="Wilson D."/>
            <person name="Wilson R.K."/>
            <person name="Wing R.A."/>
            <person name="Wolfner M.F."/>
            <person name="Wong A."/>
            <person name="Wong G.K."/>
            <person name="Wu C.I."/>
            <person name="Wu G."/>
            <person name="Yamamoto D."/>
            <person name="Yang H.P."/>
            <person name="Yang S.P."/>
            <person name="Yorke J.A."/>
            <person name="Yoshida K."/>
            <person name="Zdobnov E."/>
            <person name="Zhang P."/>
            <person name="Zhang Y."/>
            <person name="Zimin A.V."/>
            <person name="Baldwin J."/>
            <person name="Abdouelleil A."/>
            <person name="Abdulkadir J."/>
            <person name="Abebe A."/>
            <person name="Abera B."/>
            <person name="Abreu J."/>
            <person name="Acer S.C."/>
            <person name="Aftuck L."/>
            <person name="Alexander A."/>
            <person name="An P."/>
            <person name="Anderson E."/>
            <person name="Anderson S."/>
            <person name="Arachi H."/>
            <person name="Azer M."/>
            <person name="Bachantsang P."/>
            <person name="Barry A."/>
            <person name="Bayul T."/>
            <person name="Berlin A."/>
            <person name="Bessette D."/>
            <person name="Bloom T."/>
            <person name="Blye J."/>
            <person name="Boguslavskiy L."/>
            <person name="Bonnet C."/>
            <person name="Boukhgalter B."/>
            <person name="Bourzgui I."/>
            <person name="Brown A."/>
            <person name="Cahill P."/>
            <person name="Channer S."/>
            <person name="Cheshatsang Y."/>
            <person name="Chuda L."/>
            <person name="Citroen M."/>
            <person name="Collymore A."/>
            <person name="Cooke P."/>
            <person name="Costello M."/>
            <person name="D'Aco K."/>
            <person name="Daza R."/>
            <person name="De Haan G."/>
            <person name="DeGray S."/>
            <person name="DeMaso C."/>
            <person name="Dhargay N."/>
            <person name="Dooley K."/>
            <person name="Dooley E."/>
            <person name="Doricent M."/>
            <person name="Dorje P."/>
            <person name="Dorjee K."/>
            <person name="Dupes A."/>
            <person name="Elong R."/>
            <person name="Falk J."/>
            <person name="Farina A."/>
            <person name="Faro S."/>
            <person name="Ferguson D."/>
            <person name="Fisher S."/>
            <person name="Foley C.D."/>
            <person name="Franke A."/>
            <person name="Friedrich D."/>
            <person name="Gadbois L."/>
            <person name="Gearin G."/>
            <person name="Gearin C.R."/>
            <person name="Giannoukos G."/>
            <person name="Goode T."/>
            <person name="Graham J."/>
            <person name="Grandbois E."/>
            <person name="Grewal S."/>
            <person name="Gyaltsen K."/>
            <person name="Hafez N."/>
            <person name="Hagos B."/>
            <person name="Hall J."/>
            <person name="Henson C."/>
            <person name="Hollinger A."/>
            <person name="Honan T."/>
            <person name="Huard M.D."/>
            <person name="Hughes L."/>
            <person name="Hurhula B."/>
            <person name="Husby M.E."/>
            <person name="Kamat A."/>
            <person name="Kanga B."/>
            <person name="Kashin S."/>
            <person name="Khazanovich D."/>
            <person name="Kisner P."/>
            <person name="Lance K."/>
            <person name="Lara M."/>
            <person name="Lee W."/>
            <person name="Lennon N."/>
            <person name="Letendre F."/>
            <person name="LeVine R."/>
            <person name="Lipovsky A."/>
            <person name="Liu X."/>
            <person name="Liu J."/>
            <person name="Liu S."/>
            <person name="Lokyitsang T."/>
            <person name="Lokyitsang Y."/>
            <person name="Lubonja R."/>
            <person name="Lui A."/>
            <person name="MacDonald P."/>
            <person name="Magnisalis V."/>
            <person name="Maru K."/>
            <person name="Matthews C."/>
            <person name="McCusker W."/>
            <person name="McDonough S."/>
            <person name="Mehta T."/>
            <person name="Meldrim J."/>
            <person name="Meneus L."/>
            <person name="Mihai O."/>
            <person name="Mihalev A."/>
            <person name="Mihova T."/>
            <person name="Mittelman R."/>
            <person name="Mlenga V."/>
            <person name="Montmayeur A."/>
            <person name="Mulrain L."/>
            <person name="Navidi A."/>
            <person name="Naylor J."/>
            <person name="Negash T."/>
            <person name="Nguyen T."/>
            <person name="Nguyen N."/>
            <person name="Nicol R."/>
            <person name="Norbu C."/>
            <person name="Norbu N."/>
            <person name="Novod N."/>
            <person name="O'Neill B."/>
            <person name="Osman S."/>
            <person name="Markiewicz E."/>
            <person name="Oyono O.L."/>
            <person name="Patti C."/>
            <person name="Phunkhang P."/>
            <person name="Pierre F."/>
            <person name="Priest M."/>
            <person name="Raghuraman S."/>
            <person name="Rege F."/>
            <person name="Reyes R."/>
            <person name="Rise C."/>
            <person name="Rogov P."/>
            <person name="Ross K."/>
            <person name="Ryan E."/>
            <person name="Settipalli S."/>
            <person name="Shea T."/>
            <person name="Sherpa N."/>
            <person name="Shi L."/>
            <person name="Shih D."/>
            <person name="Sparrow T."/>
            <person name="Spaulding J."/>
            <person name="Stalker J."/>
            <person name="Stange-Thomann N."/>
            <person name="Stavropoulos S."/>
            <person name="Stone C."/>
            <person name="Strader C."/>
            <person name="Tesfaye S."/>
            <person name="Thomson T."/>
            <person name="Thoulutsang Y."/>
            <person name="Thoulutsang D."/>
            <person name="Topham K."/>
            <person name="Topping I."/>
            <person name="Tsamla T."/>
            <person name="Vassiliev H."/>
            <person name="Vo A."/>
            <person name="Wangchuk T."/>
            <person name="Wangdi T."/>
            <person name="Weiand M."/>
            <person name="Wilkinson J."/>
            <person name="Wilson A."/>
            <person name="Yadav S."/>
            <person name="Young G."/>
            <person name="Yu Q."/>
            <person name="Zembek L."/>
            <person name="Zhong D."/>
            <person name="Zimmer A."/>
            <person name="Zwirko Z."/>
            <person name="Jaffe D.B."/>
            <person name="Alvarez P."/>
            <person name="Brockman W."/>
            <person name="Butler J."/>
            <person name="Chin C."/>
            <person name="Gnerre S."/>
            <person name="Grabherr M."/>
            <person name="Kleber M."/>
            <person name="Mauceli E."/>
            <person name="MacCallum I."/>
        </authorList>
    </citation>
    <scope>NUCLEOTIDE SEQUENCE [LARGE SCALE GENOMIC DNA]</scope>
    <source>
        <strain evidence="3">Tucson 14030-0811.24</strain>
    </source>
</reference>
<name>B4NJE2_DROWI</name>
<sequence>MQHGGAFLKRALPMIIICGIGFTLEVLAWIRIAATRDDVWYTKGAANCEVVETRKGYPPPIRKFKVYNQKYETPAGLLEALQGDTLGPSYNAGKPSSSRPNASDIAVHTAVTAGAVGLAMVML</sequence>
<dbReference type="AlphaFoldDB" id="B4NJE2"/>
<keyword evidence="1" id="KW-1133">Transmembrane helix</keyword>
<evidence type="ECO:0000256" key="1">
    <source>
        <dbReference type="SAM" id="Phobius"/>
    </source>
</evidence>
<dbReference type="OrthoDB" id="7988943at2759"/>
<dbReference type="InParanoid" id="B4NJE2"/>
<feature type="transmembrane region" description="Helical" evidence="1">
    <location>
        <begin position="12"/>
        <end position="32"/>
    </location>
</feature>
<dbReference type="Proteomes" id="UP000007798">
    <property type="component" value="Unassembled WGS sequence"/>
</dbReference>
<keyword evidence="1" id="KW-0472">Membrane</keyword>
<protein>
    <submittedName>
        <fullName evidence="2">Uncharacterized protein</fullName>
    </submittedName>
</protein>
<evidence type="ECO:0000313" key="3">
    <source>
        <dbReference type="Proteomes" id="UP000007798"/>
    </source>
</evidence>